<dbReference type="InterPro" id="IPR016032">
    <property type="entry name" value="Sig_transdc_resp-reg_C-effctor"/>
</dbReference>
<dbReference type="SUPFAM" id="SSF52172">
    <property type="entry name" value="CheY-like"/>
    <property type="match status" value="1"/>
</dbReference>
<dbReference type="AlphaFoldDB" id="A0A2C6MGE3"/>
<dbReference type="GO" id="GO:0000976">
    <property type="term" value="F:transcription cis-regulatory region binding"/>
    <property type="evidence" value="ECO:0007669"/>
    <property type="project" value="TreeGrafter"/>
</dbReference>
<dbReference type="CDD" id="cd17574">
    <property type="entry name" value="REC_OmpR"/>
    <property type="match status" value="1"/>
</dbReference>
<evidence type="ECO:0000256" key="6">
    <source>
        <dbReference type="ARBA" id="ARBA00023163"/>
    </source>
</evidence>
<dbReference type="CDD" id="cd00383">
    <property type="entry name" value="trans_reg_C"/>
    <property type="match status" value="1"/>
</dbReference>
<dbReference type="GO" id="GO:0000156">
    <property type="term" value="F:phosphorelay response regulator activity"/>
    <property type="evidence" value="ECO:0007669"/>
    <property type="project" value="TreeGrafter"/>
</dbReference>
<evidence type="ECO:0000256" key="2">
    <source>
        <dbReference type="ARBA" id="ARBA00022553"/>
    </source>
</evidence>
<dbReference type="RefSeq" id="WP_099082650.1">
    <property type="nucleotide sequence ID" value="NZ_AWQQ01000042.1"/>
</dbReference>
<gene>
    <name evidence="12" type="ORF">P378_07185</name>
</gene>
<dbReference type="Pfam" id="PF00072">
    <property type="entry name" value="Response_reg"/>
    <property type="match status" value="1"/>
</dbReference>
<dbReference type="Gene3D" id="1.10.10.10">
    <property type="entry name" value="Winged helix-like DNA-binding domain superfamily/Winged helix DNA-binding domain"/>
    <property type="match status" value="1"/>
</dbReference>
<dbReference type="Pfam" id="PF00486">
    <property type="entry name" value="Trans_reg_C"/>
    <property type="match status" value="1"/>
</dbReference>
<evidence type="ECO:0000256" key="1">
    <source>
        <dbReference type="ARBA" id="ARBA00018672"/>
    </source>
</evidence>
<feature type="domain" description="OmpR/PhoB-type" evidence="11">
    <location>
        <begin position="130"/>
        <end position="229"/>
    </location>
</feature>
<dbReference type="InterPro" id="IPR039420">
    <property type="entry name" value="WalR-like"/>
</dbReference>
<dbReference type="GO" id="GO:0006355">
    <property type="term" value="P:regulation of DNA-templated transcription"/>
    <property type="evidence" value="ECO:0007669"/>
    <property type="project" value="InterPro"/>
</dbReference>
<evidence type="ECO:0000313" key="12">
    <source>
        <dbReference type="EMBL" id="PHJ38782.1"/>
    </source>
</evidence>
<name>A0A2C6MGE3_9FIRM</name>
<dbReference type="Gene3D" id="3.40.50.2300">
    <property type="match status" value="1"/>
</dbReference>
<proteinExistence type="predicted"/>
<keyword evidence="13" id="KW-1185">Reference proteome</keyword>
<dbReference type="SMART" id="SM00862">
    <property type="entry name" value="Trans_reg_C"/>
    <property type="match status" value="1"/>
</dbReference>
<evidence type="ECO:0000259" key="11">
    <source>
        <dbReference type="PROSITE" id="PS51755"/>
    </source>
</evidence>
<dbReference type="PANTHER" id="PTHR48111:SF1">
    <property type="entry name" value="TWO-COMPONENT RESPONSE REGULATOR ORR33"/>
    <property type="match status" value="1"/>
</dbReference>
<dbReference type="Proteomes" id="UP000222564">
    <property type="component" value="Unassembled WGS sequence"/>
</dbReference>
<dbReference type="SMART" id="SM00448">
    <property type="entry name" value="REC"/>
    <property type="match status" value="1"/>
</dbReference>
<evidence type="ECO:0000256" key="9">
    <source>
        <dbReference type="PROSITE-ProRule" id="PRU01091"/>
    </source>
</evidence>
<keyword evidence="2 8" id="KW-0597">Phosphoprotein</keyword>
<keyword evidence="3" id="KW-0902">Two-component regulatory system</keyword>
<dbReference type="SUPFAM" id="SSF46894">
    <property type="entry name" value="C-terminal effector domain of the bipartite response regulators"/>
    <property type="match status" value="1"/>
</dbReference>
<feature type="modified residue" description="4-aspartylphosphate" evidence="8">
    <location>
        <position position="54"/>
    </location>
</feature>
<evidence type="ECO:0000256" key="4">
    <source>
        <dbReference type="ARBA" id="ARBA00023015"/>
    </source>
</evidence>
<evidence type="ECO:0000313" key="13">
    <source>
        <dbReference type="Proteomes" id="UP000222564"/>
    </source>
</evidence>
<dbReference type="Gene3D" id="6.10.250.690">
    <property type="match status" value="1"/>
</dbReference>
<feature type="DNA-binding region" description="OmpR/PhoB-type" evidence="9">
    <location>
        <begin position="130"/>
        <end position="229"/>
    </location>
</feature>
<dbReference type="FunFam" id="1.10.10.10:FF:000018">
    <property type="entry name" value="DNA-binding response regulator ResD"/>
    <property type="match status" value="1"/>
</dbReference>
<dbReference type="EMBL" id="AWQQ01000042">
    <property type="protein sequence ID" value="PHJ38782.1"/>
    <property type="molecule type" value="Genomic_DNA"/>
</dbReference>
<evidence type="ECO:0000256" key="8">
    <source>
        <dbReference type="PROSITE-ProRule" id="PRU00169"/>
    </source>
</evidence>
<accession>A0A2C6MGE3</accession>
<feature type="domain" description="Response regulatory" evidence="10">
    <location>
        <begin position="5"/>
        <end position="118"/>
    </location>
</feature>
<comment type="caution">
    <text evidence="12">The sequence shown here is derived from an EMBL/GenBank/DDBJ whole genome shotgun (WGS) entry which is preliminary data.</text>
</comment>
<evidence type="ECO:0000256" key="3">
    <source>
        <dbReference type="ARBA" id="ARBA00023012"/>
    </source>
</evidence>
<organism evidence="12 13">
    <name type="scientific">Desulforamulus profundi</name>
    <dbReference type="NCBI Taxonomy" id="1383067"/>
    <lineage>
        <taxon>Bacteria</taxon>
        <taxon>Bacillati</taxon>
        <taxon>Bacillota</taxon>
        <taxon>Clostridia</taxon>
        <taxon>Eubacteriales</taxon>
        <taxon>Peptococcaceae</taxon>
        <taxon>Desulforamulus</taxon>
    </lineage>
</organism>
<keyword evidence="5 9" id="KW-0238">DNA-binding</keyword>
<dbReference type="GO" id="GO:0005829">
    <property type="term" value="C:cytosol"/>
    <property type="evidence" value="ECO:0007669"/>
    <property type="project" value="TreeGrafter"/>
</dbReference>
<dbReference type="PROSITE" id="PS51755">
    <property type="entry name" value="OMPR_PHOB"/>
    <property type="match status" value="1"/>
</dbReference>
<dbReference type="InterPro" id="IPR011006">
    <property type="entry name" value="CheY-like_superfamily"/>
</dbReference>
<dbReference type="OrthoDB" id="9790454at2"/>
<dbReference type="PROSITE" id="PS50110">
    <property type="entry name" value="RESPONSE_REGULATORY"/>
    <property type="match status" value="1"/>
</dbReference>
<protein>
    <recommendedName>
        <fullName evidence="1">Stage 0 sporulation protein A homolog</fullName>
    </recommendedName>
</protein>
<sequence length="235" mass="27003">MSNGTILIADDDRRIVKIVSRSLEQEGYKVMAAQDGEEAVRLATTMSPDLVIMDIMMPKLDGLEASQKIKTKVDVPIIILSAKDDVVDKIVGFKMGVDDYQTKPFSPAELALRVKAVLRRSKSTPEKKNKEILDYSDVYIEYAKRLVRIWGKEVTLTAKEFDMLWLMASHPNQIFSRLQLLEQIWESYFEGDEDTVTVHIRRLRRKIEKDAANPDLIKTVWGVGYKFEPPNKERQ</sequence>
<dbReference type="FunFam" id="3.40.50.2300:FF:000001">
    <property type="entry name" value="DNA-binding response regulator PhoB"/>
    <property type="match status" value="1"/>
</dbReference>
<reference evidence="12 13" key="1">
    <citation type="submission" date="2013-09" db="EMBL/GenBank/DDBJ databases">
        <title>Biodegradation of hydrocarbons in the deep terrestrial subsurface : characterization of a microbial consortium composed of two Desulfotomaculum species originating from a deep geological formation.</title>
        <authorList>
            <person name="Aullo T."/>
            <person name="Berlendis S."/>
            <person name="Lascourreges J.-F."/>
            <person name="Dessort D."/>
            <person name="Saint-Laurent S."/>
            <person name="Schraauwers B."/>
            <person name="Mas J."/>
            <person name="Magot M."/>
            <person name="Ranchou-Peyruse A."/>
        </authorList>
    </citation>
    <scope>NUCLEOTIDE SEQUENCE [LARGE SCALE GENOMIC DNA]</scope>
    <source>
        <strain evidence="12 13">Bs107</strain>
    </source>
</reference>
<evidence type="ECO:0000256" key="5">
    <source>
        <dbReference type="ARBA" id="ARBA00023125"/>
    </source>
</evidence>
<evidence type="ECO:0000256" key="7">
    <source>
        <dbReference type="ARBA" id="ARBA00024867"/>
    </source>
</evidence>
<dbReference type="PANTHER" id="PTHR48111">
    <property type="entry name" value="REGULATOR OF RPOS"/>
    <property type="match status" value="1"/>
</dbReference>
<keyword evidence="6" id="KW-0804">Transcription</keyword>
<dbReference type="GO" id="GO:0032993">
    <property type="term" value="C:protein-DNA complex"/>
    <property type="evidence" value="ECO:0007669"/>
    <property type="project" value="TreeGrafter"/>
</dbReference>
<evidence type="ECO:0000259" key="10">
    <source>
        <dbReference type="PROSITE" id="PS50110"/>
    </source>
</evidence>
<comment type="function">
    <text evidence="7">May play the central regulatory role in sporulation. It may be an element of the effector pathway responsible for the activation of sporulation genes in response to nutritional stress. Spo0A may act in concert with spo0H (a sigma factor) to control the expression of some genes that are critical to the sporulation process.</text>
</comment>
<keyword evidence="4" id="KW-0805">Transcription regulation</keyword>
<dbReference type="InterPro" id="IPR036388">
    <property type="entry name" value="WH-like_DNA-bd_sf"/>
</dbReference>
<dbReference type="InterPro" id="IPR001789">
    <property type="entry name" value="Sig_transdc_resp-reg_receiver"/>
</dbReference>
<dbReference type="InterPro" id="IPR001867">
    <property type="entry name" value="OmpR/PhoB-type_DNA-bd"/>
</dbReference>